<dbReference type="AlphaFoldDB" id="A0A8T2CGM8"/>
<organism evidence="1 2">
    <name type="scientific">Arabidopsis thaliana x Arabidopsis arenosa</name>
    <dbReference type="NCBI Taxonomy" id="1240361"/>
    <lineage>
        <taxon>Eukaryota</taxon>
        <taxon>Viridiplantae</taxon>
        <taxon>Streptophyta</taxon>
        <taxon>Embryophyta</taxon>
        <taxon>Tracheophyta</taxon>
        <taxon>Spermatophyta</taxon>
        <taxon>Magnoliopsida</taxon>
        <taxon>eudicotyledons</taxon>
        <taxon>Gunneridae</taxon>
        <taxon>Pentapetalae</taxon>
        <taxon>rosids</taxon>
        <taxon>malvids</taxon>
        <taxon>Brassicales</taxon>
        <taxon>Brassicaceae</taxon>
        <taxon>Camelineae</taxon>
        <taxon>Arabidopsis</taxon>
    </lineage>
</organism>
<name>A0A8T2CGM8_9BRAS</name>
<reference evidence="1 2" key="1">
    <citation type="submission" date="2020-12" db="EMBL/GenBank/DDBJ databases">
        <title>Concerted genomic and epigenomic changes stabilize Arabidopsis allopolyploids.</title>
        <authorList>
            <person name="Chen Z."/>
        </authorList>
    </citation>
    <scope>NUCLEOTIDE SEQUENCE [LARGE SCALE GENOMIC DNA]</scope>
    <source>
        <strain evidence="1">Allo738</strain>
        <tissue evidence="1">Leaf</tissue>
    </source>
</reference>
<sequence length="56" mass="6429">MFSTYKFVLCKCDQVCETSTRGDVTYNNGEFEYHQVAFIENGDDDDDIIYDYAPAA</sequence>
<comment type="caution">
    <text evidence="1">The sequence shown here is derived from an EMBL/GenBank/DDBJ whole genome shotgun (WGS) entry which is preliminary data.</text>
</comment>
<dbReference type="EMBL" id="JAEFBK010000006">
    <property type="protein sequence ID" value="KAG7594351.1"/>
    <property type="molecule type" value="Genomic_DNA"/>
</dbReference>
<accession>A0A8T2CGM8</accession>
<protein>
    <submittedName>
        <fullName evidence="1">Uncharacterized protein</fullName>
    </submittedName>
</protein>
<gene>
    <name evidence="1" type="ORF">ISN45_Aa01g031110</name>
</gene>
<dbReference type="Proteomes" id="UP000694240">
    <property type="component" value="Chromosome 6"/>
</dbReference>
<evidence type="ECO:0000313" key="2">
    <source>
        <dbReference type="Proteomes" id="UP000694240"/>
    </source>
</evidence>
<keyword evidence="2" id="KW-1185">Reference proteome</keyword>
<evidence type="ECO:0000313" key="1">
    <source>
        <dbReference type="EMBL" id="KAG7594351.1"/>
    </source>
</evidence>
<proteinExistence type="predicted"/>